<keyword evidence="1" id="KW-0472">Membrane</keyword>
<keyword evidence="3" id="KW-1185">Reference proteome</keyword>
<dbReference type="EMBL" id="JABEVY010000048">
    <property type="protein sequence ID" value="KAF5253033.1"/>
    <property type="molecule type" value="Genomic_DNA"/>
</dbReference>
<feature type="transmembrane region" description="Helical" evidence="1">
    <location>
        <begin position="186"/>
        <end position="206"/>
    </location>
</feature>
<dbReference type="AlphaFoldDB" id="A0A8H4ZUK0"/>
<feature type="transmembrane region" description="Helical" evidence="1">
    <location>
        <begin position="27"/>
        <end position="49"/>
    </location>
</feature>
<dbReference type="Proteomes" id="UP000573603">
    <property type="component" value="Unassembled WGS sequence"/>
</dbReference>
<comment type="caution">
    <text evidence="2">The sequence shown here is derived from an EMBL/GenBank/DDBJ whole genome shotgun (WGS) entry which is preliminary data.</text>
</comment>
<evidence type="ECO:0000313" key="3">
    <source>
        <dbReference type="Proteomes" id="UP000573603"/>
    </source>
</evidence>
<protein>
    <submittedName>
        <fullName evidence="2">Uncharacterized protein</fullName>
    </submittedName>
</protein>
<gene>
    <name evidence="2" type="ORF">FANTH_2006</name>
</gene>
<evidence type="ECO:0000256" key="1">
    <source>
        <dbReference type="SAM" id="Phobius"/>
    </source>
</evidence>
<evidence type="ECO:0000313" key="2">
    <source>
        <dbReference type="EMBL" id="KAF5253033.1"/>
    </source>
</evidence>
<keyword evidence="1" id="KW-0812">Transmembrane</keyword>
<reference evidence="2 3" key="1">
    <citation type="journal article" date="2020" name="BMC Genomics">
        <title>Correction to: Identification and distribution of gene clusters required for synthesis of sphingolipid metabolism inhibitors in diverse species of the filamentous fungus Fusarium.</title>
        <authorList>
            <person name="Kim H.S."/>
            <person name="Lohmar J.M."/>
            <person name="Busman M."/>
            <person name="Brown D.W."/>
            <person name="Naumann T.A."/>
            <person name="Divon H.H."/>
            <person name="Lysoe E."/>
            <person name="Uhlig S."/>
            <person name="Proctor R.H."/>
        </authorList>
    </citation>
    <scope>NUCLEOTIDE SEQUENCE [LARGE SCALE GENOMIC DNA]</scope>
    <source>
        <strain evidence="2 3">NRRL 25214</strain>
    </source>
</reference>
<keyword evidence="1" id="KW-1133">Transmembrane helix</keyword>
<proteinExistence type="predicted"/>
<organism evidence="2 3">
    <name type="scientific">Fusarium anthophilum</name>
    <dbReference type="NCBI Taxonomy" id="48485"/>
    <lineage>
        <taxon>Eukaryota</taxon>
        <taxon>Fungi</taxon>
        <taxon>Dikarya</taxon>
        <taxon>Ascomycota</taxon>
        <taxon>Pezizomycotina</taxon>
        <taxon>Sordariomycetes</taxon>
        <taxon>Hypocreomycetidae</taxon>
        <taxon>Hypocreales</taxon>
        <taxon>Nectriaceae</taxon>
        <taxon>Fusarium</taxon>
        <taxon>Fusarium fujikuroi species complex</taxon>
    </lineage>
</organism>
<sequence>MDYTNLVSTYRHGALKILGVETSSSKAIWACIVAMMCTSPISLIILGYLSAVSAWRYCQNYLSGMGYGVFLYFSVEPLISQRYNWTEITIRLQRRIKAELRSWRTVQQNIKNQLRQELSLHLDQAAEIADWAVIPPAIMQDRINRRKTIMILQKGATVVRIRREIYSRALSYVDAVKERKRGQRGVWQDVFLASWIYAYFVLLWFFELAFASIWGVMSWFELALVYMTGP</sequence>
<accession>A0A8H4ZUK0</accession>
<name>A0A8H4ZUK0_9HYPO</name>